<feature type="transmembrane region" description="Helical" evidence="1">
    <location>
        <begin position="56"/>
        <end position="77"/>
    </location>
</feature>
<proteinExistence type="predicted"/>
<dbReference type="InterPro" id="IPR025441">
    <property type="entry name" value="DUF4181"/>
</dbReference>
<feature type="transmembrane region" description="Helical" evidence="1">
    <location>
        <begin position="12"/>
        <end position="30"/>
    </location>
</feature>
<name>A0A7H8QEF2_9BACL</name>
<evidence type="ECO:0000313" key="3">
    <source>
        <dbReference type="Proteomes" id="UP000509222"/>
    </source>
</evidence>
<reference evidence="3" key="1">
    <citation type="submission" date="2020-06" db="EMBL/GenBank/DDBJ databases">
        <title>Isolation of Planomicrobium glaciei.</title>
        <authorList>
            <person name="Malisova L."/>
            <person name="Safrankova R."/>
            <person name="Jakubu V."/>
            <person name="Spanelova P."/>
        </authorList>
    </citation>
    <scope>NUCLEOTIDE SEQUENCE [LARGE SCALE GENOMIC DNA]</scope>
    <source>
        <strain evidence="3">NRL-ATB46093</strain>
    </source>
</reference>
<feature type="transmembrane region" description="Helical" evidence="1">
    <location>
        <begin position="116"/>
        <end position="136"/>
    </location>
</feature>
<dbReference type="EMBL" id="CP051177">
    <property type="protein sequence ID" value="QKX52259.1"/>
    <property type="molecule type" value="Genomic_DNA"/>
</dbReference>
<sequence>MYAVEPSFWLRLILVLTVFIGLTTLFNAIIRRWLKVEKPKAFSHNHVNDRHKKIDWTLRIFFIVLMIIGAFVNAGRIGQEPYLFLQPWVLLFVLVFTSEIIRAVMERKYAENPNAYLSTIYQSAFILVLLIVLFSTDFFGIL</sequence>
<feature type="transmembrane region" description="Helical" evidence="1">
    <location>
        <begin position="83"/>
        <end position="104"/>
    </location>
</feature>
<dbReference type="Proteomes" id="UP000509222">
    <property type="component" value="Chromosome"/>
</dbReference>
<gene>
    <name evidence="2" type="ORF">HF394_17690</name>
</gene>
<protein>
    <submittedName>
        <fullName evidence="2">DUF4181 domain-containing protein</fullName>
    </submittedName>
</protein>
<keyword evidence="1" id="KW-0472">Membrane</keyword>
<dbReference type="RefSeq" id="WP_176294995.1">
    <property type="nucleotide sequence ID" value="NZ_CP051177.1"/>
</dbReference>
<keyword evidence="1" id="KW-1133">Transmembrane helix</keyword>
<dbReference type="AlphaFoldDB" id="A0A7H8QEF2"/>
<evidence type="ECO:0000256" key="1">
    <source>
        <dbReference type="SAM" id="Phobius"/>
    </source>
</evidence>
<keyword evidence="1" id="KW-0812">Transmembrane</keyword>
<dbReference type="Pfam" id="PF13789">
    <property type="entry name" value="DUF4181"/>
    <property type="match status" value="1"/>
</dbReference>
<evidence type="ECO:0000313" key="2">
    <source>
        <dbReference type="EMBL" id="QKX52259.1"/>
    </source>
</evidence>
<accession>A0A7H8QEF2</accession>
<organism evidence="2 3">
    <name type="scientific">Planococcus glaciei</name>
    <dbReference type="NCBI Taxonomy" id="459472"/>
    <lineage>
        <taxon>Bacteria</taxon>
        <taxon>Bacillati</taxon>
        <taxon>Bacillota</taxon>
        <taxon>Bacilli</taxon>
        <taxon>Bacillales</taxon>
        <taxon>Caryophanaceae</taxon>
        <taxon>Planococcus</taxon>
    </lineage>
</organism>
<keyword evidence="3" id="KW-1185">Reference proteome</keyword>